<protein>
    <recommendedName>
        <fullName evidence="4">Glycosyltransferase RgtA/B/C/D-like domain-containing protein</fullName>
    </recommendedName>
</protein>
<organism evidence="2 3">
    <name type="scientific">Granulosicoccus antarcticus IMCC3135</name>
    <dbReference type="NCBI Taxonomy" id="1192854"/>
    <lineage>
        <taxon>Bacteria</taxon>
        <taxon>Pseudomonadati</taxon>
        <taxon>Pseudomonadota</taxon>
        <taxon>Gammaproteobacteria</taxon>
        <taxon>Chromatiales</taxon>
        <taxon>Granulosicoccaceae</taxon>
        <taxon>Granulosicoccus</taxon>
    </lineage>
</organism>
<feature type="transmembrane region" description="Helical" evidence="1">
    <location>
        <begin position="186"/>
        <end position="205"/>
    </location>
</feature>
<dbReference type="EMBL" id="CP018632">
    <property type="protein sequence ID" value="ASJ74499.1"/>
    <property type="molecule type" value="Genomic_DNA"/>
</dbReference>
<proteinExistence type="predicted"/>
<feature type="transmembrane region" description="Helical" evidence="1">
    <location>
        <begin position="147"/>
        <end position="174"/>
    </location>
</feature>
<dbReference type="AlphaFoldDB" id="A0A2Z2NT60"/>
<sequence>MYQRFFDIKYVIIFFFIYYGILSSFGYGNDGDTYLMLKAGQNYLINSDYQPSRFQGSLIPELIISATSLIGGHYLSNLISVILGVGTLYIFHLLLSKMFKKKETTLIILIVGFNPYFVIASSTSIDYIYSLFFIFLGSLLLFKNFRIIAAISFALALSSRLSNAMLVGLVYLYFILPTVKTDKNKFFILFLSGLFSLILTLALYIPAYTSAGNTLSFLSYAIGDWSASQYVARFIYKNIALFGMITSIFIYLSFFYYITTQKIHTDHSKLFYFAVCAFIIEEALFLKIPLEISYLLPAVFLLLPLYIHVTKSSFFGYILLFLSIFYNFINIDFLKMEYTMENPKATDMKEATGAKIGLFIKQGAVYNDIKTRKASQDEYFNTNHLPIMKVN</sequence>
<feature type="transmembrane region" description="Helical" evidence="1">
    <location>
        <begin position="74"/>
        <end position="95"/>
    </location>
</feature>
<keyword evidence="3" id="KW-1185">Reference proteome</keyword>
<keyword evidence="1" id="KW-0812">Transmembrane</keyword>
<feature type="transmembrane region" description="Helical" evidence="1">
    <location>
        <begin position="7"/>
        <end position="27"/>
    </location>
</feature>
<evidence type="ECO:0000313" key="3">
    <source>
        <dbReference type="Proteomes" id="UP000250079"/>
    </source>
</evidence>
<name>A0A2Z2NT60_9GAMM</name>
<feature type="transmembrane region" description="Helical" evidence="1">
    <location>
        <begin position="270"/>
        <end position="286"/>
    </location>
</feature>
<evidence type="ECO:0000256" key="1">
    <source>
        <dbReference type="SAM" id="Phobius"/>
    </source>
</evidence>
<gene>
    <name evidence="2" type="ORF">IMCC3135_22140</name>
</gene>
<feature type="transmembrane region" description="Helical" evidence="1">
    <location>
        <begin position="315"/>
        <end position="334"/>
    </location>
</feature>
<feature type="transmembrane region" description="Helical" evidence="1">
    <location>
        <begin position="239"/>
        <end position="258"/>
    </location>
</feature>
<keyword evidence="1" id="KW-0472">Membrane</keyword>
<evidence type="ECO:0008006" key="4">
    <source>
        <dbReference type="Google" id="ProtNLM"/>
    </source>
</evidence>
<reference evidence="2 3" key="1">
    <citation type="submission" date="2016-12" db="EMBL/GenBank/DDBJ databases">
        <authorList>
            <person name="Song W.-J."/>
            <person name="Kurnit D.M."/>
        </authorList>
    </citation>
    <scope>NUCLEOTIDE SEQUENCE [LARGE SCALE GENOMIC DNA]</scope>
    <source>
        <strain evidence="2 3">IMCC3135</strain>
    </source>
</reference>
<evidence type="ECO:0000313" key="2">
    <source>
        <dbReference type="EMBL" id="ASJ74499.1"/>
    </source>
</evidence>
<dbReference type="KEGG" id="gai:IMCC3135_22140"/>
<feature type="transmembrane region" description="Helical" evidence="1">
    <location>
        <begin position="116"/>
        <end position="141"/>
    </location>
</feature>
<keyword evidence="1" id="KW-1133">Transmembrane helix</keyword>
<dbReference type="Proteomes" id="UP000250079">
    <property type="component" value="Chromosome"/>
</dbReference>
<accession>A0A2Z2NT60</accession>